<evidence type="ECO:0000313" key="1">
    <source>
        <dbReference type="EMBL" id="QDV59031.1"/>
    </source>
</evidence>
<evidence type="ECO:0000313" key="2">
    <source>
        <dbReference type="Proteomes" id="UP000316770"/>
    </source>
</evidence>
<accession>A0A518J110</accession>
<organism evidence="1 2">
    <name type="scientific">Rosistilla oblonga</name>
    <dbReference type="NCBI Taxonomy" id="2527990"/>
    <lineage>
        <taxon>Bacteria</taxon>
        <taxon>Pseudomonadati</taxon>
        <taxon>Planctomycetota</taxon>
        <taxon>Planctomycetia</taxon>
        <taxon>Pirellulales</taxon>
        <taxon>Pirellulaceae</taxon>
        <taxon>Rosistilla</taxon>
    </lineage>
</organism>
<dbReference type="AlphaFoldDB" id="A0A518J110"/>
<proteinExistence type="predicted"/>
<keyword evidence="2" id="KW-1185">Reference proteome</keyword>
<dbReference type="EMBL" id="CP036318">
    <property type="protein sequence ID" value="QDV59031.1"/>
    <property type="molecule type" value="Genomic_DNA"/>
</dbReference>
<gene>
    <name evidence="1" type="ORF">Mal33_50560</name>
</gene>
<name>A0A518J110_9BACT</name>
<dbReference type="Proteomes" id="UP000316770">
    <property type="component" value="Chromosome"/>
</dbReference>
<protein>
    <submittedName>
        <fullName evidence="1">Uncharacterized protein</fullName>
    </submittedName>
</protein>
<sequence length="67" mass="7704">MIVKLQLLNSPIGHSEFNPAARESQLSVRRYVIIRKWNHIVIGEYQVNLAHITSPSVLDSFVLFDNQ</sequence>
<reference evidence="1 2" key="1">
    <citation type="submission" date="2019-02" db="EMBL/GenBank/DDBJ databases">
        <title>Deep-cultivation of Planctomycetes and their phenomic and genomic characterization uncovers novel biology.</title>
        <authorList>
            <person name="Wiegand S."/>
            <person name="Jogler M."/>
            <person name="Boedeker C."/>
            <person name="Pinto D."/>
            <person name="Vollmers J."/>
            <person name="Rivas-Marin E."/>
            <person name="Kohn T."/>
            <person name="Peeters S.H."/>
            <person name="Heuer A."/>
            <person name="Rast P."/>
            <person name="Oberbeckmann S."/>
            <person name="Bunk B."/>
            <person name="Jeske O."/>
            <person name="Meyerdierks A."/>
            <person name="Storesund J.E."/>
            <person name="Kallscheuer N."/>
            <person name="Luecker S."/>
            <person name="Lage O.M."/>
            <person name="Pohl T."/>
            <person name="Merkel B.J."/>
            <person name="Hornburger P."/>
            <person name="Mueller R.-W."/>
            <person name="Bruemmer F."/>
            <person name="Labrenz M."/>
            <person name="Spormann A.M."/>
            <person name="Op den Camp H."/>
            <person name="Overmann J."/>
            <person name="Amann R."/>
            <person name="Jetten M.S.M."/>
            <person name="Mascher T."/>
            <person name="Medema M.H."/>
            <person name="Devos D.P."/>
            <person name="Kaster A.-K."/>
            <person name="Ovreas L."/>
            <person name="Rohde M."/>
            <person name="Galperin M.Y."/>
            <person name="Jogler C."/>
        </authorList>
    </citation>
    <scope>NUCLEOTIDE SEQUENCE [LARGE SCALE GENOMIC DNA]</scope>
    <source>
        <strain evidence="1 2">Mal33</strain>
    </source>
</reference>